<dbReference type="EMBL" id="CP020660">
    <property type="protein sequence ID" value="ATF09196.1"/>
    <property type="molecule type" value="Genomic_DNA"/>
</dbReference>
<gene>
    <name evidence="1" type="ORF">BTN50_0679</name>
</gene>
<dbReference type="AlphaFoldDB" id="A0A291B881"/>
<dbReference type="Proteomes" id="UP000218160">
    <property type="component" value="Chromosome 1"/>
</dbReference>
<evidence type="ECO:0000313" key="1">
    <source>
        <dbReference type="EMBL" id="ATF09196.1"/>
    </source>
</evidence>
<name>A0A291B881_9GAMM</name>
<reference evidence="2" key="1">
    <citation type="submission" date="2017-04" db="EMBL/GenBank/DDBJ databases">
        <title>Genome evolution of the luminous symbionts of deep sea anglerfish.</title>
        <authorList>
            <person name="Hendry T.A."/>
        </authorList>
    </citation>
    <scope>NUCLEOTIDE SEQUENCE [LARGE SCALE GENOMIC DNA]</scope>
</reference>
<protein>
    <recommendedName>
        <fullName evidence="3">Mobile element protein</fullName>
    </recommendedName>
</protein>
<proteinExistence type="predicted"/>
<evidence type="ECO:0008006" key="3">
    <source>
        <dbReference type="Google" id="ProtNLM"/>
    </source>
</evidence>
<evidence type="ECO:0000313" key="2">
    <source>
        <dbReference type="Proteomes" id="UP000218160"/>
    </source>
</evidence>
<dbReference type="KEGG" id="elux:BTN50_0679"/>
<sequence length="38" mass="4329">MDEKAVQLWDQIKQGNPGRLRLLSDLAITAVLMIKCIF</sequence>
<keyword evidence="2" id="KW-1185">Reference proteome</keyword>
<organism evidence="1 2">
    <name type="scientific">Candidatus Enterovibrio altilux</name>
    <dbReference type="NCBI Taxonomy" id="1927128"/>
    <lineage>
        <taxon>Bacteria</taxon>
        <taxon>Pseudomonadati</taxon>
        <taxon>Pseudomonadota</taxon>
        <taxon>Gammaproteobacteria</taxon>
        <taxon>Vibrionales</taxon>
        <taxon>Vibrionaceae</taxon>
        <taxon>Enterovibrio</taxon>
    </lineage>
</organism>
<accession>A0A291B881</accession>